<dbReference type="InterPro" id="IPR027417">
    <property type="entry name" value="P-loop_NTPase"/>
</dbReference>
<dbReference type="SUPFAM" id="SSF52540">
    <property type="entry name" value="P-loop containing nucleoside triphosphate hydrolases"/>
    <property type="match status" value="1"/>
</dbReference>
<evidence type="ECO:0000313" key="3">
    <source>
        <dbReference type="EMBL" id="AVP96444.1"/>
    </source>
</evidence>
<dbReference type="AlphaFoldDB" id="A0A2P1PNM0"/>
<dbReference type="Gene3D" id="3.40.50.300">
    <property type="entry name" value="P-loop containing nucleotide triphosphate hydrolases"/>
    <property type="match status" value="1"/>
</dbReference>
<dbReference type="KEGG" id="xba:C7S18_04195"/>
<dbReference type="InterPro" id="IPR003593">
    <property type="entry name" value="AAA+_ATPase"/>
</dbReference>
<feature type="domain" description="AAA+ ATPase" evidence="2">
    <location>
        <begin position="241"/>
        <end position="423"/>
    </location>
</feature>
<evidence type="ECO:0000313" key="4">
    <source>
        <dbReference type="Proteomes" id="UP000241074"/>
    </source>
</evidence>
<evidence type="ECO:0000256" key="1">
    <source>
        <dbReference type="SAM" id="MobiDB-lite"/>
    </source>
</evidence>
<name>A0A2P1PNM0_9GAMM</name>
<reference evidence="3 4" key="2">
    <citation type="submission" date="2018-03" db="EMBL/GenBank/DDBJ databases">
        <authorList>
            <person name="Keele B.F."/>
        </authorList>
    </citation>
    <scope>NUCLEOTIDE SEQUENCE [LARGE SCALE GENOMIC DNA]</scope>
    <source>
        <strain evidence="3 4">D13</strain>
    </source>
</reference>
<feature type="region of interest" description="Disordered" evidence="1">
    <location>
        <begin position="581"/>
        <end position="606"/>
    </location>
</feature>
<proteinExistence type="predicted"/>
<organism evidence="3 4">
    <name type="scientific">Ahniella affigens</name>
    <dbReference type="NCBI Taxonomy" id="2021234"/>
    <lineage>
        <taxon>Bacteria</taxon>
        <taxon>Pseudomonadati</taxon>
        <taxon>Pseudomonadota</taxon>
        <taxon>Gammaproteobacteria</taxon>
        <taxon>Lysobacterales</taxon>
        <taxon>Rhodanobacteraceae</taxon>
        <taxon>Ahniella</taxon>
    </lineage>
</organism>
<protein>
    <recommendedName>
        <fullName evidence="2">AAA+ ATPase domain-containing protein</fullName>
    </recommendedName>
</protein>
<dbReference type="InterPro" id="IPR034154">
    <property type="entry name" value="TOPRIM_DnaG/twinkle"/>
</dbReference>
<dbReference type="CDD" id="cd01029">
    <property type="entry name" value="TOPRIM_primases"/>
    <property type="match status" value="1"/>
</dbReference>
<dbReference type="RefSeq" id="WP_106890373.1">
    <property type="nucleotide sequence ID" value="NZ_CP027860.1"/>
</dbReference>
<dbReference type="Proteomes" id="UP000241074">
    <property type="component" value="Chromosome"/>
</dbReference>
<keyword evidence="4" id="KW-1185">Reference proteome</keyword>
<accession>A0A2P1PNM0</accession>
<dbReference type="Pfam" id="PF13481">
    <property type="entry name" value="AAA_25"/>
    <property type="match status" value="1"/>
</dbReference>
<gene>
    <name evidence="3" type="ORF">C7S18_04195</name>
</gene>
<dbReference type="Gene3D" id="3.40.1360.10">
    <property type="match status" value="1"/>
</dbReference>
<dbReference type="EMBL" id="CP027860">
    <property type="protein sequence ID" value="AVP96444.1"/>
    <property type="molecule type" value="Genomic_DNA"/>
</dbReference>
<evidence type="ECO:0000259" key="2">
    <source>
        <dbReference type="SMART" id="SM00382"/>
    </source>
</evidence>
<reference evidence="3 4" key="1">
    <citation type="submission" date="2018-03" db="EMBL/GenBank/DDBJ databases">
        <title>Ahniella affigens gen. nov., sp. nov., a gammaproteobacterium isolated from sandy soil near a stream.</title>
        <authorList>
            <person name="Ko Y."/>
            <person name="Kim J.-H."/>
        </authorList>
    </citation>
    <scope>NUCLEOTIDE SEQUENCE [LARGE SCALE GENOMIC DNA]</scope>
    <source>
        <strain evidence="3 4">D13</strain>
    </source>
</reference>
<dbReference type="OrthoDB" id="8905164at2"/>
<sequence>MTSPHAETPKQAARRLFQKSIAKGFEPTGLHEYQDAEGRPIYWRARLKQRASGKKLIRPFHHDGERFVVGEPTISRGQKPLYRLPKLIKANPSMPVFITEGEQKVEALEKLNLIATTSGSATSADGADWTPLAGRECIIWPDHDDAGQKYADALVTILARLGCKVWIIQADEIGVTESGDVVDWLAANRDATAIDVMALPRYEAERIASRPVLSGPSVQLIKASSVPITPICWLWTEWLARGKIHILAGDAGTGKTTLALQLAATLTKGGTWPDDTRAPAGSVLIWSGEDSVQDTLVPRLIAAGADLDRVSFIDGVNDGAHSRAFDPAADMKLLEDTARQMPDLCMLILDPVVSATQGDSHRNTEVRRSLQPLVDLAESLRVCMIGITHFSKGTSNRSPIERITGSLAFGAVPRVVLVVGKDANAEGGGDARVFLRAKSNIGPDDGGFRYRLEQREIEAKGGLIITSEAVFAEAVKGSARTILGELEAPANEQVPGETKSAIDWLREMLCNGPRPASEVKEAAKDAGFSERTIQRAMRKAGIKSDRTGFGQPAVWRLPDGSRANLGPVAPVAPLPELGATGATVANGVNDRGPLGAYDGQSNQPEL</sequence>
<dbReference type="SMART" id="SM00382">
    <property type="entry name" value="AAA"/>
    <property type="match status" value="1"/>
</dbReference>